<dbReference type="GO" id="GO:0006508">
    <property type="term" value="P:proteolysis"/>
    <property type="evidence" value="ECO:0007669"/>
    <property type="project" value="UniProtKB-KW"/>
</dbReference>
<proteinExistence type="predicted"/>
<dbReference type="GO" id="GO:0004252">
    <property type="term" value="F:serine-type endopeptidase activity"/>
    <property type="evidence" value="ECO:0007669"/>
    <property type="project" value="InterPro"/>
</dbReference>
<dbReference type="InterPro" id="IPR001254">
    <property type="entry name" value="Trypsin_dom"/>
</dbReference>
<evidence type="ECO:0000313" key="2">
    <source>
        <dbReference type="EMBL" id="KAB7505786.1"/>
    </source>
</evidence>
<accession>A0A5N5TGK7</accession>
<dbReference type="PANTHER" id="PTHR24260:SF147">
    <property type="entry name" value="EG:BACR7A4.3 PROTEIN-RELATED"/>
    <property type="match status" value="1"/>
</dbReference>
<dbReference type="Proteomes" id="UP000326759">
    <property type="component" value="Unassembled WGS sequence"/>
</dbReference>
<keyword evidence="2" id="KW-0645">Protease</keyword>
<evidence type="ECO:0000313" key="3">
    <source>
        <dbReference type="Proteomes" id="UP000326759"/>
    </source>
</evidence>
<dbReference type="SUPFAM" id="SSF50494">
    <property type="entry name" value="Trypsin-like serine proteases"/>
    <property type="match status" value="1"/>
</dbReference>
<evidence type="ECO:0000259" key="1">
    <source>
        <dbReference type="Pfam" id="PF00089"/>
    </source>
</evidence>
<feature type="domain" description="Peptidase S1" evidence="1">
    <location>
        <begin position="9"/>
        <end position="54"/>
    </location>
</feature>
<keyword evidence="3" id="KW-1185">Reference proteome</keyword>
<dbReference type="InterPro" id="IPR043504">
    <property type="entry name" value="Peptidase_S1_PA_chymotrypsin"/>
</dbReference>
<dbReference type="EMBL" id="SEYY01001110">
    <property type="protein sequence ID" value="KAB7505786.1"/>
    <property type="molecule type" value="Genomic_DNA"/>
</dbReference>
<keyword evidence="2" id="KW-0378">Hydrolase</keyword>
<reference evidence="2 3" key="1">
    <citation type="journal article" date="2019" name="PLoS Biol.">
        <title>Sex chromosomes control vertical transmission of feminizing Wolbachia symbionts in an isopod.</title>
        <authorList>
            <person name="Becking T."/>
            <person name="Chebbi M.A."/>
            <person name="Giraud I."/>
            <person name="Moumen B."/>
            <person name="Laverre T."/>
            <person name="Caubet Y."/>
            <person name="Peccoud J."/>
            <person name="Gilbert C."/>
            <person name="Cordaux R."/>
        </authorList>
    </citation>
    <scope>NUCLEOTIDE SEQUENCE [LARGE SCALE GENOMIC DNA]</scope>
    <source>
        <strain evidence="2">ANa2</strain>
        <tissue evidence="2">Whole body excluding digestive tract and cuticle</tissue>
    </source>
</reference>
<sequence>MAILGVKGHRGPQWICGGSLLSPHYVLTAAHCVERKAEYVVRFGQHDLYREDKTNISRVIGPIPLGALQSIGYPQ</sequence>
<dbReference type="InterPro" id="IPR018114">
    <property type="entry name" value="TRYPSIN_HIS"/>
</dbReference>
<dbReference type="InterPro" id="IPR009003">
    <property type="entry name" value="Peptidase_S1_PA"/>
</dbReference>
<gene>
    <name evidence="2" type="primary">VSP_1</name>
    <name evidence="2" type="ORF">Anas_02188</name>
</gene>
<organism evidence="2 3">
    <name type="scientific">Armadillidium nasatum</name>
    <dbReference type="NCBI Taxonomy" id="96803"/>
    <lineage>
        <taxon>Eukaryota</taxon>
        <taxon>Metazoa</taxon>
        <taxon>Ecdysozoa</taxon>
        <taxon>Arthropoda</taxon>
        <taxon>Crustacea</taxon>
        <taxon>Multicrustacea</taxon>
        <taxon>Malacostraca</taxon>
        <taxon>Eumalacostraca</taxon>
        <taxon>Peracarida</taxon>
        <taxon>Isopoda</taxon>
        <taxon>Oniscidea</taxon>
        <taxon>Crinocheta</taxon>
        <taxon>Armadillidiidae</taxon>
        <taxon>Armadillidium</taxon>
    </lineage>
</organism>
<dbReference type="OrthoDB" id="6380950at2759"/>
<name>A0A5N5TGK7_9CRUS</name>
<comment type="caution">
    <text evidence="2">The sequence shown here is derived from an EMBL/GenBank/DDBJ whole genome shotgun (WGS) entry which is preliminary data.</text>
</comment>
<dbReference type="Pfam" id="PF00089">
    <property type="entry name" value="Trypsin"/>
    <property type="match status" value="1"/>
</dbReference>
<dbReference type="PANTHER" id="PTHR24260">
    <property type="match status" value="1"/>
</dbReference>
<dbReference type="AlphaFoldDB" id="A0A5N5TGK7"/>
<dbReference type="PROSITE" id="PS00134">
    <property type="entry name" value="TRYPSIN_HIS"/>
    <property type="match status" value="1"/>
</dbReference>
<dbReference type="InterPro" id="IPR051333">
    <property type="entry name" value="CLIP_Serine_Protease"/>
</dbReference>
<dbReference type="Gene3D" id="2.40.10.10">
    <property type="entry name" value="Trypsin-like serine proteases"/>
    <property type="match status" value="1"/>
</dbReference>
<protein>
    <submittedName>
        <fullName evidence="2">Venom serine protease Bi-VSP</fullName>
    </submittedName>
</protein>